<evidence type="ECO:0000313" key="3">
    <source>
        <dbReference type="Proteomes" id="UP001066276"/>
    </source>
</evidence>
<reference evidence="2" key="1">
    <citation type="journal article" date="2022" name="bioRxiv">
        <title>Sequencing and chromosome-scale assembly of the giantPleurodeles waltlgenome.</title>
        <authorList>
            <person name="Brown T."/>
            <person name="Elewa A."/>
            <person name="Iarovenko S."/>
            <person name="Subramanian E."/>
            <person name="Araus A.J."/>
            <person name="Petzold A."/>
            <person name="Susuki M."/>
            <person name="Suzuki K.-i.T."/>
            <person name="Hayashi T."/>
            <person name="Toyoda A."/>
            <person name="Oliveira C."/>
            <person name="Osipova E."/>
            <person name="Leigh N.D."/>
            <person name="Simon A."/>
            <person name="Yun M.H."/>
        </authorList>
    </citation>
    <scope>NUCLEOTIDE SEQUENCE</scope>
    <source>
        <strain evidence="2">20211129_DDA</strain>
        <tissue evidence="2">Liver</tissue>
    </source>
</reference>
<comment type="caution">
    <text evidence="2">The sequence shown here is derived from an EMBL/GenBank/DDBJ whole genome shotgun (WGS) entry which is preliminary data.</text>
</comment>
<dbReference type="AlphaFoldDB" id="A0AAV7TSC7"/>
<proteinExistence type="predicted"/>
<feature type="region of interest" description="Disordered" evidence="1">
    <location>
        <begin position="135"/>
        <end position="172"/>
    </location>
</feature>
<feature type="compositionally biased region" description="Polar residues" evidence="1">
    <location>
        <begin position="56"/>
        <end position="70"/>
    </location>
</feature>
<protein>
    <submittedName>
        <fullName evidence="2">Uncharacterized protein</fullName>
    </submittedName>
</protein>
<keyword evidence="3" id="KW-1185">Reference proteome</keyword>
<evidence type="ECO:0000313" key="2">
    <source>
        <dbReference type="EMBL" id="KAJ1179338.1"/>
    </source>
</evidence>
<feature type="region of interest" description="Disordered" evidence="1">
    <location>
        <begin position="40"/>
        <end position="109"/>
    </location>
</feature>
<feature type="region of interest" description="Disordered" evidence="1">
    <location>
        <begin position="206"/>
        <end position="232"/>
    </location>
</feature>
<dbReference type="EMBL" id="JANPWB010000006">
    <property type="protein sequence ID" value="KAJ1179338.1"/>
    <property type="molecule type" value="Genomic_DNA"/>
</dbReference>
<evidence type="ECO:0000256" key="1">
    <source>
        <dbReference type="SAM" id="MobiDB-lite"/>
    </source>
</evidence>
<gene>
    <name evidence="2" type="ORF">NDU88_004572</name>
</gene>
<name>A0AAV7TSC7_PLEWA</name>
<accession>A0AAV7TSC7</accession>
<sequence>MFRYHPNMFFHSCEALIKIRYLLEETGYVRPNGGRGRGKDFPLGITSEDERPWKSQIGTPSNETMSQTVLSPVRCPADPRRAAVATPGDQQDPVGSADMRGTPRQGVTARNSMLPEIPKLQTLMMPLVMPVDWSGTSQSREAQPARSTSSVREPQYHSQLPSQRGPGAQLNAGSAVCPGCEEFTVRVRQLVCLLSLCYDCRGPTAREPAGSARVDKDPGQRRAPTQPVKSGVVSPTPLFHCCPLRTGRSLEGESNLPTHTATRVMSPIEVQHYGAPVSVDAQGSAGGFLNILWLAMPRLC</sequence>
<feature type="compositionally biased region" description="Polar residues" evidence="1">
    <location>
        <begin position="135"/>
        <end position="162"/>
    </location>
</feature>
<dbReference type="Proteomes" id="UP001066276">
    <property type="component" value="Chromosome 3_2"/>
</dbReference>
<organism evidence="2 3">
    <name type="scientific">Pleurodeles waltl</name>
    <name type="common">Iberian ribbed newt</name>
    <dbReference type="NCBI Taxonomy" id="8319"/>
    <lineage>
        <taxon>Eukaryota</taxon>
        <taxon>Metazoa</taxon>
        <taxon>Chordata</taxon>
        <taxon>Craniata</taxon>
        <taxon>Vertebrata</taxon>
        <taxon>Euteleostomi</taxon>
        <taxon>Amphibia</taxon>
        <taxon>Batrachia</taxon>
        <taxon>Caudata</taxon>
        <taxon>Salamandroidea</taxon>
        <taxon>Salamandridae</taxon>
        <taxon>Pleurodelinae</taxon>
        <taxon>Pleurodeles</taxon>
    </lineage>
</organism>